<evidence type="ECO:0000259" key="8">
    <source>
        <dbReference type="PROSITE" id="PS50893"/>
    </source>
</evidence>
<dbReference type="SUPFAM" id="SSF52540">
    <property type="entry name" value="P-loop containing nucleoside triphosphate hydrolases"/>
    <property type="match status" value="1"/>
</dbReference>
<keyword evidence="6 7" id="KW-0472">Membrane</keyword>
<dbReference type="Pfam" id="PF00005">
    <property type="entry name" value="ABC_tran"/>
    <property type="match status" value="1"/>
</dbReference>
<dbReference type="GO" id="GO:0005886">
    <property type="term" value="C:plasma membrane"/>
    <property type="evidence" value="ECO:0007669"/>
    <property type="project" value="UniProtKB-SubCell"/>
</dbReference>
<accession>A0A844Y4C6</accession>
<dbReference type="SMART" id="SM00382">
    <property type="entry name" value="AAA"/>
    <property type="match status" value="1"/>
</dbReference>
<proteinExistence type="predicted"/>
<dbReference type="InterPro" id="IPR027417">
    <property type="entry name" value="P-loop_NTPase"/>
</dbReference>
<dbReference type="InterPro" id="IPR036640">
    <property type="entry name" value="ABC1_TM_sf"/>
</dbReference>
<keyword evidence="12" id="KW-1185">Reference proteome</keyword>
<dbReference type="GO" id="GO:0016887">
    <property type="term" value="F:ATP hydrolysis activity"/>
    <property type="evidence" value="ECO:0007669"/>
    <property type="project" value="InterPro"/>
</dbReference>
<dbReference type="AlphaFoldDB" id="A0A844Y4C6"/>
<feature type="transmembrane region" description="Helical" evidence="7">
    <location>
        <begin position="201"/>
        <end position="218"/>
    </location>
</feature>
<evidence type="ECO:0000259" key="10">
    <source>
        <dbReference type="PROSITE" id="PS50990"/>
    </source>
</evidence>
<dbReference type="Pfam" id="PF00664">
    <property type="entry name" value="ABC_membrane"/>
    <property type="match status" value="1"/>
</dbReference>
<organism evidence="11 12">
    <name type="scientific">Qipengyuania gaetbuli</name>
    <dbReference type="NCBI Taxonomy" id="266952"/>
    <lineage>
        <taxon>Bacteria</taxon>
        <taxon>Pseudomonadati</taxon>
        <taxon>Pseudomonadota</taxon>
        <taxon>Alphaproteobacteria</taxon>
        <taxon>Sphingomonadales</taxon>
        <taxon>Erythrobacteraceae</taxon>
        <taxon>Qipengyuania</taxon>
    </lineage>
</organism>
<keyword evidence="4" id="KW-0067">ATP-binding</keyword>
<dbReference type="PANTHER" id="PTHR24221:SF248">
    <property type="entry name" value="ABC TRANSPORTER TRANSMEMBRANE REGION"/>
    <property type="match status" value="1"/>
</dbReference>
<dbReference type="PROSITE" id="PS50893">
    <property type="entry name" value="ABC_TRANSPORTER_2"/>
    <property type="match status" value="1"/>
</dbReference>
<evidence type="ECO:0000313" key="11">
    <source>
        <dbReference type="EMBL" id="MXO52163.1"/>
    </source>
</evidence>
<feature type="domain" description="ABC transmembrane type-1" evidence="9">
    <location>
        <begin position="167"/>
        <end position="445"/>
    </location>
</feature>
<evidence type="ECO:0000256" key="2">
    <source>
        <dbReference type="ARBA" id="ARBA00022692"/>
    </source>
</evidence>
<keyword evidence="3" id="KW-0547">Nucleotide-binding</keyword>
<feature type="transmembrane region" description="Helical" evidence="7">
    <location>
        <begin position="163"/>
        <end position="189"/>
    </location>
</feature>
<dbReference type="Gene3D" id="1.20.1560.10">
    <property type="entry name" value="ABC transporter type 1, transmembrane domain"/>
    <property type="match status" value="1"/>
</dbReference>
<dbReference type="Proteomes" id="UP000444185">
    <property type="component" value="Unassembled WGS sequence"/>
</dbReference>
<keyword evidence="5 7" id="KW-1133">Transmembrane helix</keyword>
<dbReference type="GO" id="GO:0008233">
    <property type="term" value="F:peptidase activity"/>
    <property type="evidence" value="ECO:0007669"/>
    <property type="project" value="InterPro"/>
</dbReference>
<dbReference type="GO" id="GO:0140359">
    <property type="term" value="F:ABC-type transporter activity"/>
    <property type="evidence" value="ECO:0007669"/>
    <property type="project" value="InterPro"/>
</dbReference>
<dbReference type="InterPro" id="IPR011527">
    <property type="entry name" value="ABC1_TM_dom"/>
</dbReference>
<dbReference type="PANTHER" id="PTHR24221">
    <property type="entry name" value="ATP-BINDING CASSETTE SUB-FAMILY B"/>
    <property type="match status" value="1"/>
</dbReference>
<dbReference type="Gene3D" id="3.40.50.300">
    <property type="entry name" value="P-loop containing nucleotide triphosphate hydrolases"/>
    <property type="match status" value="1"/>
</dbReference>
<feature type="domain" description="Peptidase C39" evidence="10">
    <location>
        <begin position="8"/>
        <end position="130"/>
    </location>
</feature>
<dbReference type="NCBIfam" id="TIGR03375">
    <property type="entry name" value="type_I_sec_LssB"/>
    <property type="match status" value="1"/>
</dbReference>
<dbReference type="GO" id="GO:0034040">
    <property type="term" value="F:ATPase-coupled lipid transmembrane transporter activity"/>
    <property type="evidence" value="ECO:0007669"/>
    <property type="project" value="TreeGrafter"/>
</dbReference>
<evidence type="ECO:0000256" key="7">
    <source>
        <dbReference type="SAM" id="Phobius"/>
    </source>
</evidence>
<evidence type="ECO:0000259" key="9">
    <source>
        <dbReference type="PROSITE" id="PS50929"/>
    </source>
</evidence>
<dbReference type="Gene3D" id="3.90.70.10">
    <property type="entry name" value="Cysteine proteinases"/>
    <property type="match status" value="1"/>
</dbReference>
<evidence type="ECO:0000256" key="6">
    <source>
        <dbReference type="ARBA" id="ARBA00023136"/>
    </source>
</evidence>
<dbReference type="GO" id="GO:0005524">
    <property type="term" value="F:ATP binding"/>
    <property type="evidence" value="ECO:0007669"/>
    <property type="project" value="UniProtKB-KW"/>
</dbReference>
<sequence length="714" mass="77285">MEQTSADQIDGRVLDPLVECIAEGARRYGLPFARGLLAQLPRNAEGLLPVHQAPAALELAGLNYDVVPRRRLPNGAGDLPAIITLANRGVALLLDAQDEELLLWHPESGNELWEPRGDVEQAYTGTLISIYGDPDKMRANEAPWHAKARQHWFWGELRRERRAFLPVILGSLLINLLAIALPIFTMNVYDRVIPNQAQETLWVLGIGVLLAFTLEFALRRARTSIVDEIAQRLDLKLSQKIFSRLLAVPLAERKGHTGSLAARVSEYAVVRDFFASTSVVLLVDVAFLVVFVAVIAIIAGWLALVPLTIILAMMVAGYVLQKKVVEASQDAQADYGLQQTLLVESLTGAETLKAMGGEGGMLSRWHQLAEIGGHSQLRLRSINSLAVGLAQVFQQVSTVSLIIGGYYLFAAGDITMGAIIAIVMLASRSLAPAGQIAFLLTRGRQAQETLGSIERLFEGGDERREGASVAPTAIARPKIEFHDAEFAYGENMQPALSGLNLTIEPGERVALVGRVASGKSTLGRLLCGLYRPTGGAMLVNGIDVHQYRPQQLREALGFVGQDAALFSGSVRDNLTLGRLGISEEDLLAAMRATGADAYLSRDAGGFDRPVGEDGRQLSGGQRSFLALTRAMVEPRELLFLDEPTGAMDSETEKMFVERLSTALKPEQTLVIATHRPALFAICDRLIVLDRGRVAADGPIKEVLAKAGAPRGVVS</sequence>
<feature type="domain" description="ABC transporter" evidence="8">
    <location>
        <begin position="479"/>
        <end position="714"/>
    </location>
</feature>
<comment type="subcellular location">
    <subcellularLocation>
        <location evidence="1">Cell membrane</location>
        <topology evidence="1">Multi-pass membrane protein</topology>
    </subcellularLocation>
</comment>
<keyword evidence="2 7" id="KW-0812">Transmembrane</keyword>
<dbReference type="InterPro" id="IPR017750">
    <property type="entry name" value="ATPase_T1SS"/>
</dbReference>
<dbReference type="PROSITE" id="PS50929">
    <property type="entry name" value="ABC_TM1F"/>
    <property type="match status" value="1"/>
</dbReference>
<evidence type="ECO:0000256" key="4">
    <source>
        <dbReference type="ARBA" id="ARBA00022840"/>
    </source>
</evidence>
<dbReference type="RefSeq" id="WP_160608827.1">
    <property type="nucleotide sequence ID" value="NZ_WTYF01000004.1"/>
</dbReference>
<evidence type="ECO:0000256" key="3">
    <source>
        <dbReference type="ARBA" id="ARBA00022741"/>
    </source>
</evidence>
<dbReference type="InterPro" id="IPR039421">
    <property type="entry name" value="Type_1_exporter"/>
</dbReference>
<protein>
    <submittedName>
        <fullName evidence="11">Type I secretion system permease/ATPase</fullName>
    </submittedName>
</protein>
<evidence type="ECO:0000313" key="12">
    <source>
        <dbReference type="Proteomes" id="UP000444185"/>
    </source>
</evidence>
<comment type="caution">
    <text evidence="11">The sequence shown here is derived from an EMBL/GenBank/DDBJ whole genome shotgun (WGS) entry which is preliminary data.</text>
</comment>
<dbReference type="InterPro" id="IPR005074">
    <property type="entry name" value="Peptidase_C39"/>
</dbReference>
<name>A0A844Y4C6_9SPHN</name>
<feature type="transmembrane region" description="Helical" evidence="7">
    <location>
        <begin position="273"/>
        <end position="295"/>
    </location>
</feature>
<dbReference type="PROSITE" id="PS50990">
    <property type="entry name" value="PEPTIDASE_C39"/>
    <property type="match status" value="1"/>
</dbReference>
<dbReference type="OrthoDB" id="5288711at2"/>
<gene>
    <name evidence="11" type="ORF">GRI42_12690</name>
</gene>
<dbReference type="InterPro" id="IPR003439">
    <property type="entry name" value="ABC_transporter-like_ATP-bd"/>
</dbReference>
<evidence type="ECO:0000256" key="1">
    <source>
        <dbReference type="ARBA" id="ARBA00004651"/>
    </source>
</evidence>
<reference evidence="11 12" key="1">
    <citation type="submission" date="2019-12" db="EMBL/GenBank/DDBJ databases">
        <title>Genomic-based taxomic classification of the family Erythrobacteraceae.</title>
        <authorList>
            <person name="Xu L."/>
        </authorList>
    </citation>
    <scope>NUCLEOTIDE SEQUENCE [LARGE SCALE GENOMIC DNA]</scope>
    <source>
        <strain evidence="11 12">DSM 16225</strain>
    </source>
</reference>
<dbReference type="SUPFAM" id="SSF90123">
    <property type="entry name" value="ABC transporter transmembrane region"/>
    <property type="match status" value="1"/>
</dbReference>
<dbReference type="EMBL" id="WTYF01000004">
    <property type="protein sequence ID" value="MXO52163.1"/>
    <property type="molecule type" value="Genomic_DNA"/>
</dbReference>
<evidence type="ECO:0000256" key="5">
    <source>
        <dbReference type="ARBA" id="ARBA00022989"/>
    </source>
</evidence>
<feature type="transmembrane region" description="Helical" evidence="7">
    <location>
        <begin position="301"/>
        <end position="320"/>
    </location>
</feature>
<dbReference type="InterPro" id="IPR003593">
    <property type="entry name" value="AAA+_ATPase"/>
</dbReference>
<dbReference type="GO" id="GO:0006508">
    <property type="term" value="P:proteolysis"/>
    <property type="evidence" value="ECO:0007669"/>
    <property type="project" value="InterPro"/>
</dbReference>